<evidence type="ECO:0000313" key="2">
    <source>
        <dbReference type="EMBL" id="EKD12087.1"/>
    </source>
</evidence>
<keyword evidence="1" id="KW-1133">Transmembrane helix</keyword>
<evidence type="ECO:0000313" key="3">
    <source>
        <dbReference type="Proteomes" id="UP000006753"/>
    </source>
</evidence>
<dbReference type="eggNOG" id="ENOG502SE67">
    <property type="taxonomic scope" value="Eukaryota"/>
</dbReference>
<feature type="transmembrane region" description="Helical" evidence="1">
    <location>
        <begin position="100"/>
        <end position="122"/>
    </location>
</feature>
<dbReference type="OMA" id="CNDPSHQ"/>
<gene>
    <name evidence="2" type="ORF">MBM_09724</name>
</gene>
<keyword evidence="3" id="KW-1185">Reference proteome</keyword>
<dbReference type="STRING" id="1072389.K1WIU0"/>
<keyword evidence="1" id="KW-0812">Transmembrane</keyword>
<accession>K1WIU0</accession>
<reference evidence="2 3" key="1">
    <citation type="journal article" date="2012" name="BMC Genomics">
        <title>Sequencing the genome of Marssonina brunnea reveals fungus-poplar co-evolution.</title>
        <authorList>
            <person name="Zhu S."/>
            <person name="Cao Y.-Z."/>
            <person name="Jiang C."/>
            <person name="Tan B.-Y."/>
            <person name="Wang Z."/>
            <person name="Feng S."/>
            <person name="Zhang L."/>
            <person name="Su X.-H."/>
            <person name="Brejova B."/>
            <person name="Vinar T."/>
            <person name="Xu M."/>
            <person name="Wang M.-X."/>
            <person name="Zhang S.-G."/>
            <person name="Huang M.-R."/>
            <person name="Wu R."/>
            <person name="Zhou Y."/>
        </authorList>
    </citation>
    <scope>NUCLEOTIDE SEQUENCE [LARGE SCALE GENOMIC DNA]</scope>
    <source>
        <strain evidence="2 3">MB_m1</strain>
    </source>
</reference>
<protein>
    <submittedName>
        <fullName evidence="2">Tat pathway signal sequence</fullName>
    </submittedName>
</protein>
<dbReference type="AlphaFoldDB" id="K1WIU0"/>
<evidence type="ECO:0000256" key="1">
    <source>
        <dbReference type="SAM" id="Phobius"/>
    </source>
</evidence>
<sequence>MAPVGSMHRRETQSAGSLSAISEYSISFLEPRSPPPVPPRAWNRLGNENVALNYGTSQLPYSHFDETASVHGPNREKLENVKSCLKENKYIAKIKGWKRLGLIAVVAILCLVGLIVGLVVGLRNRHNGSSRLYRFDTYLSTTTTNCTSNPATWRCYPYFTYSQSPFQATAIFDWIIIPVPNTHNNYTISSTANPFSISFANAPLILKDAAADNEHYSFQTRMQKTTTPVRQLGSENVAAKCIFNSTIFQGTLCTKMAKTYKAKNETDGIETRNDEHDGSIFKMWPYAVKVELIAAAGSGTPTCLDPSGNSLGDFSVVGAS</sequence>
<organism evidence="2 3">
    <name type="scientific">Marssonina brunnea f. sp. multigermtubi (strain MB_m1)</name>
    <name type="common">Marssonina leaf spot fungus</name>
    <dbReference type="NCBI Taxonomy" id="1072389"/>
    <lineage>
        <taxon>Eukaryota</taxon>
        <taxon>Fungi</taxon>
        <taxon>Dikarya</taxon>
        <taxon>Ascomycota</taxon>
        <taxon>Pezizomycotina</taxon>
        <taxon>Leotiomycetes</taxon>
        <taxon>Helotiales</taxon>
        <taxon>Drepanopezizaceae</taxon>
        <taxon>Drepanopeziza</taxon>
    </lineage>
</organism>
<name>K1WIU0_MARBU</name>
<keyword evidence="1" id="KW-0472">Membrane</keyword>
<dbReference type="Proteomes" id="UP000006753">
    <property type="component" value="Unassembled WGS sequence"/>
</dbReference>
<dbReference type="EMBL" id="JH921464">
    <property type="protein sequence ID" value="EKD12087.1"/>
    <property type="molecule type" value="Genomic_DNA"/>
</dbReference>
<dbReference type="HOGENOM" id="CLU_050915_0_0_1"/>
<proteinExistence type="predicted"/>
<dbReference type="KEGG" id="mbe:MBM_09724"/>
<dbReference type="OrthoDB" id="5296155at2759"/>
<dbReference type="InParanoid" id="K1WIU0"/>